<comment type="subcellular location">
    <subcellularLocation>
        <location evidence="1">Membrane</location>
        <topology evidence="1">Multi-pass membrane protein</topology>
    </subcellularLocation>
</comment>
<dbReference type="SUPFAM" id="SSF103473">
    <property type="entry name" value="MFS general substrate transporter"/>
    <property type="match status" value="1"/>
</dbReference>
<dbReference type="Proteomes" id="UP001470230">
    <property type="component" value="Unassembled WGS sequence"/>
</dbReference>
<feature type="transmembrane region" description="Helical" evidence="5">
    <location>
        <begin position="26"/>
        <end position="46"/>
    </location>
</feature>
<dbReference type="Pfam" id="PF00083">
    <property type="entry name" value="Sugar_tr"/>
    <property type="match status" value="1"/>
</dbReference>
<keyword evidence="3 5" id="KW-1133">Transmembrane helix</keyword>
<dbReference type="InterPro" id="IPR050549">
    <property type="entry name" value="MFS_Trehalose_Transporter"/>
</dbReference>
<dbReference type="PROSITE" id="PS50850">
    <property type="entry name" value="MFS"/>
    <property type="match status" value="1"/>
</dbReference>
<evidence type="ECO:0000256" key="3">
    <source>
        <dbReference type="ARBA" id="ARBA00022989"/>
    </source>
</evidence>
<dbReference type="PANTHER" id="PTHR48021">
    <property type="match status" value="1"/>
</dbReference>
<feature type="transmembrane region" description="Helical" evidence="5">
    <location>
        <begin position="114"/>
        <end position="142"/>
    </location>
</feature>
<accession>A0ABR2HN33</accession>
<keyword evidence="8" id="KW-1185">Reference proteome</keyword>
<dbReference type="EMBL" id="JAPFFF010000026">
    <property type="protein sequence ID" value="KAK8849268.1"/>
    <property type="molecule type" value="Genomic_DNA"/>
</dbReference>
<dbReference type="InterPro" id="IPR003663">
    <property type="entry name" value="Sugar/inositol_transpt"/>
</dbReference>
<feature type="transmembrane region" description="Helical" evidence="5">
    <location>
        <begin position="66"/>
        <end position="83"/>
    </location>
</feature>
<reference evidence="7 8" key="1">
    <citation type="submission" date="2024-04" db="EMBL/GenBank/DDBJ databases">
        <title>Tritrichomonas musculus Genome.</title>
        <authorList>
            <person name="Alves-Ferreira E."/>
            <person name="Grigg M."/>
            <person name="Lorenzi H."/>
            <person name="Galac M."/>
        </authorList>
    </citation>
    <scope>NUCLEOTIDE SEQUENCE [LARGE SCALE GENOMIC DNA]</scope>
    <source>
        <strain evidence="7 8">EAF2021</strain>
    </source>
</reference>
<evidence type="ECO:0000256" key="5">
    <source>
        <dbReference type="SAM" id="Phobius"/>
    </source>
</evidence>
<proteinExistence type="predicted"/>
<comment type="caution">
    <text evidence="7">The sequence shown here is derived from an EMBL/GenBank/DDBJ whole genome shotgun (WGS) entry which is preliminary data.</text>
</comment>
<feature type="domain" description="Major facilitator superfamily (MFS) profile" evidence="6">
    <location>
        <begin position="1"/>
        <end position="208"/>
    </location>
</feature>
<dbReference type="PRINTS" id="PR00171">
    <property type="entry name" value="SUGRTRNSPORT"/>
</dbReference>
<name>A0ABR2HN33_9EUKA</name>
<evidence type="ECO:0000256" key="2">
    <source>
        <dbReference type="ARBA" id="ARBA00022692"/>
    </source>
</evidence>
<dbReference type="InterPro" id="IPR005828">
    <property type="entry name" value="MFS_sugar_transport-like"/>
</dbReference>
<evidence type="ECO:0000256" key="1">
    <source>
        <dbReference type="ARBA" id="ARBA00004141"/>
    </source>
</evidence>
<dbReference type="Gene3D" id="1.20.1250.20">
    <property type="entry name" value="MFS general substrate transporter like domains"/>
    <property type="match status" value="1"/>
</dbReference>
<dbReference type="PANTHER" id="PTHR48021:SF1">
    <property type="entry name" value="GH07001P-RELATED"/>
    <property type="match status" value="1"/>
</dbReference>
<keyword evidence="4 5" id="KW-0472">Membrane</keyword>
<feature type="transmembrane region" description="Helical" evidence="5">
    <location>
        <begin position="90"/>
        <end position="108"/>
    </location>
</feature>
<keyword evidence="2 5" id="KW-0812">Transmembrane</keyword>
<dbReference type="InterPro" id="IPR036259">
    <property type="entry name" value="MFS_trans_sf"/>
</dbReference>
<feature type="transmembrane region" description="Helical" evidence="5">
    <location>
        <begin position="186"/>
        <end position="205"/>
    </location>
</feature>
<dbReference type="InterPro" id="IPR020846">
    <property type="entry name" value="MFS_dom"/>
</dbReference>
<protein>
    <submittedName>
        <fullName evidence="7">Glucose import</fullName>
    </submittedName>
</protein>
<evidence type="ECO:0000256" key="4">
    <source>
        <dbReference type="ARBA" id="ARBA00023136"/>
    </source>
</evidence>
<evidence type="ECO:0000259" key="6">
    <source>
        <dbReference type="PROSITE" id="PS50850"/>
    </source>
</evidence>
<evidence type="ECO:0000313" key="7">
    <source>
        <dbReference type="EMBL" id="KAK8849268.1"/>
    </source>
</evidence>
<sequence>MVPDVHTKPKSVKNEYIFSRTYIKQVLVMIMLMVLQQLSGIGILLGQLSRILSGIGLNIESLFQSIIFNFVGVISSFIAAFISDTIGTRYMWPFSAFGLCIGLVPYSVTLKIELPIWVLSLVLFIYFLFFGLGTGPIPWYVCGTFFPEEVRIESAAICICTHTFLSPILDVFWKAMYQNLSEFGEIIFSSLICFLSIILGFLIPVENIEKFDTITII</sequence>
<gene>
    <name evidence="7" type="ORF">M9Y10_018636</name>
</gene>
<organism evidence="7 8">
    <name type="scientific">Tritrichomonas musculus</name>
    <dbReference type="NCBI Taxonomy" id="1915356"/>
    <lineage>
        <taxon>Eukaryota</taxon>
        <taxon>Metamonada</taxon>
        <taxon>Parabasalia</taxon>
        <taxon>Tritrichomonadida</taxon>
        <taxon>Tritrichomonadidae</taxon>
        <taxon>Tritrichomonas</taxon>
    </lineage>
</organism>
<evidence type="ECO:0000313" key="8">
    <source>
        <dbReference type="Proteomes" id="UP001470230"/>
    </source>
</evidence>